<dbReference type="Proteomes" id="UP001174909">
    <property type="component" value="Unassembled WGS sequence"/>
</dbReference>
<reference evidence="1" key="1">
    <citation type="submission" date="2023-03" db="EMBL/GenBank/DDBJ databases">
        <authorList>
            <person name="Steffen K."/>
            <person name="Cardenas P."/>
        </authorList>
    </citation>
    <scope>NUCLEOTIDE SEQUENCE</scope>
</reference>
<protein>
    <submittedName>
        <fullName evidence="1">Uncharacterized protein</fullName>
    </submittedName>
</protein>
<dbReference type="AlphaFoldDB" id="A0AA35WYC4"/>
<comment type="caution">
    <text evidence="1">The sequence shown here is derived from an EMBL/GenBank/DDBJ whole genome shotgun (WGS) entry which is preliminary data.</text>
</comment>
<name>A0AA35WYC4_GEOBA</name>
<gene>
    <name evidence="1" type="ORF">GBAR_LOCUS17623</name>
</gene>
<evidence type="ECO:0000313" key="2">
    <source>
        <dbReference type="Proteomes" id="UP001174909"/>
    </source>
</evidence>
<dbReference type="EMBL" id="CASHTH010002517">
    <property type="protein sequence ID" value="CAI8031092.1"/>
    <property type="molecule type" value="Genomic_DNA"/>
</dbReference>
<proteinExistence type="predicted"/>
<accession>A0AA35WYC4</accession>
<organism evidence="1 2">
    <name type="scientific">Geodia barretti</name>
    <name type="common">Barrett's horny sponge</name>
    <dbReference type="NCBI Taxonomy" id="519541"/>
    <lineage>
        <taxon>Eukaryota</taxon>
        <taxon>Metazoa</taxon>
        <taxon>Porifera</taxon>
        <taxon>Demospongiae</taxon>
        <taxon>Heteroscleromorpha</taxon>
        <taxon>Tetractinellida</taxon>
        <taxon>Astrophorina</taxon>
        <taxon>Geodiidae</taxon>
        <taxon>Geodia</taxon>
    </lineage>
</organism>
<sequence length="95" mass="10906">MYLNNGGRSTRHYSVNIWSCPPIERSCQKVRTPECGVGKLLNDEITEPDTYWDVCASFTREKRYWLVRNNSNSCQIAAIGVQCYLSLQMRGAVQQ</sequence>
<evidence type="ECO:0000313" key="1">
    <source>
        <dbReference type="EMBL" id="CAI8031092.1"/>
    </source>
</evidence>
<keyword evidence="2" id="KW-1185">Reference proteome</keyword>